<accession>A0A8T3B7M7</accession>
<keyword evidence="3" id="KW-1185">Reference proteome</keyword>
<evidence type="ECO:0000313" key="2">
    <source>
        <dbReference type="EMBL" id="KAI0504965.1"/>
    </source>
</evidence>
<reference evidence="2" key="1">
    <citation type="journal article" date="2022" name="Front. Genet.">
        <title>Chromosome-Scale Assembly of the Dendrobium nobile Genome Provides Insights Into the Molecular Mechanism of the Biosynthesis of the Medicinal Active Ingredient of Dendrobium.</title>
        <authorList>
            <person name="Xu Q."/>
            <person name="Niu S.-C."/>
            <person name="Li K.-L."/>
            <person name="Zheng P.-J."/>
            <person name="Zhang X.-J."/>
            <person name="Jia Y."/>
            <person name="Liu Y."/>
            <person name="Niu Y.-X."/>
            <person name="Yu L.-H."/>
            <person name="Chen D.-F."/>
            <person name="Zhang G.-Q."/>
        </authorList>
    </citation>
    <scope>NUCLEOTIDE SEQUENCE</scope>
    <source>
        <tissue evidence="2">Leaf</tissue>
    </source>
</reference>
<dbReference type="Proteomes" id="UP000829196">
    <property type="component" value="Unassembled WGS sequence"/>
</dbReference>
<dbReference type="EMBL" id="JAGYWB010000011">
    <property type="protein sequence ID" value="KAI0504965.1"/>
    <property type="molecule type" value="Genomic_DNA"/>
</dbReference>
<evidence type="ECO:0000313" key="3">
    <source>
        <dbReference type="Proteomes" id="UP000829196"/>
    </source>
</evidence>
<dbReference type="AlphaFoldDB" id="A0A8T3B7M7"/>
<gene>
    <name evidence="2" type="ORF">KFK09_015922</name>
</gene>
<dbReference type="PANTHER" id="PTHR34397:SF17">
    <property type="entry name" value="OS08G0290200 PROTEIN"/>
    <property type="match status" value="1"/>
</dbReference>
<organism evidence="2 3">
    <name type="scientific">Dendrobium nobile</name>
    <name type="common">Orchid</name>
    <dbReference type="NCBI Taxonomy" id="94219"/>
    <lineage>
        <taxon>Eukaryota</taxon>
        <taxon>Viridiplantae</taxon>
        <taxon>Streptophyta</taxon>
        <taxon>Embryophyta</taxon>
        <taxon>Tracheophyta</taxon>
        <taxon>Spermatophyta</taxon>
        <taxon>Magnoliopsida</taxon>
        <taxon>Liliopsida</taxon>
        <taxon>Asparagales</taxon>
        <taxon>Orchidaceae</taxon>
        <taxon>Epidendroideae</taxon>
        <taxon>Malaxideae</taxon>
        <taxon>Dendrobiinae</taxon>
        <taxon>Dendrobium</taxon>
    </lineage>
</organism>
<feature type="region of interest" description="Disordered" evidence="1">
    <location>
        <begin position="1"/>
        <end position="34"/>
    </location>
</feature>
<proteinExistence type="predicted"/>
<protein>
    <recommendedName>
        <fullName evidence="4">B3 domain-containing protein</fullName>
    </recommendedName>
</protein>
<evidence type="ECO:0008006" key="4">
    <source>
        <dbReference type="Google" id="ProtNLM"/>
    </source>
</evidence>
<name>A0A8T3B7M7_DENNO</name>
<sequence>MESDGEGSLCLRHQRPTKPLLDKKENHRRPNKDERRACIRESDFYCCIEQAPTLLQRRRRRSRGRKQGREHGGLEVMVYNKNGWGCSLYLTRWEESKASLFKGGKHRELHRRIHFAVGDQVEIWVFRIGDGKLCFVIANKVDLVISL</sequence>
<evidence type="ECO:0000256" key="1">
    <source>
        <dbReference type="SAM" id="MobiDB-lite"/>
    </source>
</evidence>
<comment type="caution">
    <text evidence="2">The sequence shown here is derived from an EMBL/GenBank/DDBJ whole genome shotgun (WGS) entry which is preliminary data.</text>
</comment>
<dbReference type="PANTHER" id="PTHR34397">
    <property type="entry name" value="OS05G0237600 PROTEIN"/>
    <property type="match status" value="1"/>
</dbReference>